<dbReference type="Proteomes" id="UP001209540">
    <property type="component" value="Unassembled WGS sequence"/>
</dbReference>
<accession>A0AAD5JSB2</accession>
<comment type="caution">
    <text evidence="2">The sequence shown here is derived from an EMBL/GenBank/DDBJ whole genome shotgun (WGS) entry which is preliminary data.</text>
</comment>
<reference evidence="2" key="2">
    <citation type="submission" date="2023-02" db="EMBL/GenBank/DDBJ databases">
        <authorList>
            <consortium name="DOE Joint Genome Institute"/>
            <person name="Mondo S.J."/>
            <person name="Chang Y."/>
            <person name="Wang Y."/>
            <person name="Ahrendt S."/>
            <person name="Andreopoulos W."/>
            <person name="Barry K."/>
            <person name="Beard J."/>
            <person name="Benny G.L."/>
            <person name="Blankenship S."/>
            <person name="Bonito G."/>
            <person name="Cuomo C."/>
            <person name="Desiro A."/>
            <person name="Gervers K.A."/>
            <person name="Hundley H."/>
            <person name="Kuo A."/>
            <person name="LaButti K."/>
            <person name="Lang B.F."/>
            <person name="Lipzen A."/>
            <person name="O'Donnell K."/>
            <person name="Pangilinan J."/>
            <person name="Reynolds N."/>
            <person name="Sandor L."/>
            <person name="Smith M.W."/>
            <person name="Tsang A."/>
            <person name="Grigoriev I.V."/>
            <person name="Stajich J.E."/>
            <person name="Spatafora J.W."/>
        </authorList>
    </citation>
    <scope>NUCLEOTIDE SEQUENCE</scope>
    <source>
        <strain evidence="2">RSA 2281</strain>
    </source>
</reference>
<evidence type="ECO:0000256" key="1">
    <source>
        <dbReference type="SAM" id="MobiDB-lite"/>
    </source>
</evidence>
<protein>
    <submittedName>
        <fullName evidence="2">Uncharacterized protein</fullName>
    </submittedName>
</protein>
<proteinExistence type="predicted"/>
<keyword evidence="3" id="KW-1185">Reference proteome</keyword>
<organism evidence="2 3">
    <name type="scientific">Phascolomyces articulosus</name>
    <dbReference type="NCBI Taxonomy" id="60185"/>
    <lineage>
        <taxon>Eukaryota</taxon>
        <taxon>Fungi</taxon>
        <taxon>Fungi incertae sedis</taxon>
        <taxon>Mucoromycota</taxon>
        <taxon>Mucoromycotina</taxon>
        <taxon>Mucoromycetes</taxon>
        <taxon>Mucorales</taxon>
        <taxon>Lichtheimiaceae</taxon>
        <taxon>Phascolomyces</taxon>
    </lineage>
</organism>
<reference evidence="2" key="1">
    <citation type="journal article" date="2022" name="IScience">
        <title>Evolution of zygomycete secretomes and the origins of terrestrial fungal ecologies.</title>
        <authorList>
            <person name="Chang Y."/>
            <person name="Wang Y."/>
            <person name="Mondo S."/>
            <person name="Ahrendt S."/>
            <person name="Andreopoulos W."/>
            <person name="Barry K."/>
            <person name="Beard J."/>
            <person name="Benny G.L."/>
            <person name="Blankenship S."/>
            <person name="Bonito G."/>
            <person name="Cuomo C."/>
            <person name="Desiro A."/>
            <person name="Gervers K.A."/>
            <person name="Hundley H."/>
            <person name="Kuo A."/>
            <person name="LaButti K."/>
            <person name="Lang B.F."/>
            <person name="Lipzen A."/>
            <person name="O'Donnell K."/>
            <person name="Pangilinan J."/>
            <person name="Reynolds N."/>
            <person name="Sandor L."/>
            <person name="Smith M.E."/>
            <person name="Tsang A."/>
            <person name="Grigoriev I.V."/>
            <person name="Stajich J.E."/>
            <person name="Spatafora J.W."/>
        </authorList>
    </citation>
    <scope>NUCLEOTIDE SEQUENCE</scope>
    <source>
        <strain evidence="2">RSA 2281</strain>
    </source>
</reference>
<feature type="compositionally biased region" description="Basic and acidic residues" evidence="1">
    <location>
        <begin position="142"/>
        <end position="155"/>
    </location>
</feature>
<feature type="region of interest" description="Disordered" evidence="1">
    <location>
        <begin position="112"/>
        <end position="207"/>
    </location>
</feature>
<dbReference type="EMBL" id="JAIXMP010000029">
    <property type="protein sequence ID" value="KAI9251912.1"/>
    <property type="molecule type" value="Genomic_DNA"/>
</dbReference>
<dbReference type="AlphaFoldDB" id="A0AAD5JSB2"/>
<gene>
    <name evidence="2" type="ORF">BDA99DRAFT_185638</name>
</gene>
<name>A0AAD5JSB2_9FUNG</name>
<evidence type="ECO:0000313" key="3">
    <source>
        <dbReference type="Proteomes" id="UP001209540"/>
    </source>
</evidence>
<sequence length="207" mass="23505">MVQLVVPQQNVWSMAPQFDPNDHPIHLSSDVIYTLFPSNYVIPSNSLKAAITSKREALDPKKRHEVFGAFFNMNKIRQALASRKLSVKYRFTYSNRHIIHVLGFRYKQDKSKSIAHTTSSDKEDVNMDTGEASSSTSNVAKKGVELKAESKDLLKGKGAQGKGRTGTGKSRRPITLAIKRTRIRNGRRHQRVNRFPKRNKKQSRMKG</sequence>
<feature type="compositionally biased region" description="Basic residues" evidence="1">
    <location>
        <begin position="179"/>
        <end position="207"/>
    </location>
</feature>
<evidence type="ECO:0000313" key="2">
    <source>
        <dbReference type="EMBL" id="KAI9251912.1"/>
    </source>
</evidence>